<protein>
    <submittedName>
        <fullName evidence="1">Uncharacterized protein</fullName>
    </submittedName>
</protein>
<evidence type="ECO:0000313" key="2">
    <source>
        <dbReference type="Proteomes" id="UP001260188"/>
    </source>
</evidence>
<dbReference type="RefSeq" id="WP_309666631.1">
    <property type="nucleotide sequence ID" value="NZ_JAVIZA010000001.1"/>
</dbReference>
<reference evidence="1 2" key="1">
    <citation type="submission" date="2023-08" db="EMBL/GenBank/DDBJ databases">
        <title>Functional and genomic diversity of the sorghum phyllosphere microbiome.</title>
        <authorList>
            <person name="Shade A."/>
        </authorList>
    </citation>
    <scope>NUCLEOTIDE SEQUENCE [LARGE SCALE GENOMIC DNA]</scope>
    <source>
        <strain evidence="1 2">SORGH_AS_0919</strain>
    </source>
</reference>
<accession>A0ABU1I201</accession>
<evidence type="ECO:0000313" key="1">
    <source>
        <dbReference type="EMBL" id="MDR6167897.1"/>
    </source>
</evidence>
<sequence length="91" mass="9975">MKWAADASPDDSWGYSEARGAEEYGRMVAAILRAVQSGTRGFAGRPDGLAGWCWTQLTDTMQERNGLLTEAREPKLPVETIRSLVQGTDTD</sequence>
<comment type="caution">
    <text evidence="1">The sequence shown here is derived from an EMBL/GenBank/DDBJ whole genome shotgun (WGS) entry which is preliminary data.</text>
</comment>
<proteinExistence type="predicted"/>
<name>A0ABU1I201_9MICO</name>
<keyword evidence="2" id="KW-1185">Reference proteome</keyword>
<gene>
    <name evidence="1" type="ORF">QE367_002101</name>
</gene>
<organism evidence="1 2">
    <name type="scientific">Microbacterium paludicola</name>
    <dbReference type="NCBI Taxonomy" id="300019"/>
    <lineage>
        <taxon>Bacteria</taxon>
        <taxon>Bacillati</taxon>
        <taxon>Actinomycetota</taxon>
        <taxon>Actinomycetes</taxon>
        <taxon>Micrococcales</taxon>
        <taxon>Microbacteriaceae</taxon>
        <taxon>Microbacterium</taxon>
    </lineage>
</organism>
<dbReference type="EMBL" id="JAVIZA010000001">
    <property type="protein sequence ID" value="MDR6167897.1"/>
    <property type="molecule type" value="Genomic_DNA"/>
</dbReference>
<dbReference type="Proteomes" id="UP001260188">
    <property type="component" value="Unassembled WGS sequence"/>
</dbReference>